<evidence type="ECO:0000256" key="3">
    <source>
        <dbReference type="ARBA" id="ARBA00022729"/>
    </source>
</evidence>
<feature type="domain" description="NlpC/P60" evidence="6">
    <location>
        <begin position="66"/>
        <end position="193"/>
    </location>
</feature>
<gene>
    <name evidence="7" type="ORF">SAMN04487907_10139</name>
</gene>
<evidence type="ECO:0000313" key="8">
    <source>
        <dbReference type="Proteomes" id="UP000199438"/>
    </source>
</evidence>
<organism evidence="7 8">
    <name type="scientific">Zunongwangia mangrovi</name>
    <dbReference type="NCBI Taxonomy" id="1334022"/>
    <lineage>
        <taxon>Bacteria</taxon>
        <taxon>Pseudomonadati</taxon>
        <taxon>Bacteroidota</taxon>
        <taxon>Flavobacteriia</taxon>
        <taxon>Flavobacteriales</taxon>
        <taxon>Flavobacteriaceae</taxon>
        <taxon>Zunongwangia</taxon>
    </lineage>
</organism>
<dbReference type="PROSITE" id="PS51935">
    <property type="entry name" value="NLPC_P60"/>
    <property type="match status" value="1"/>
</dbReference>
<dbReference type="PROSITE" id="PS51257">
    <property type="entry name" value="PROKAR_LIPOPROTEIN"/>
    <property type="match status" value="1"/>
</dbReference>
<evidence type="ECO:0000256" key="1">
    <source>
        <dbReference type="ARBA" id="ARBA00007074"/>
    </source>
</evidence>
<keyword evidence="4 7" id="KW-0378">Hydrolase</keyword>
<dbReference type="STRING" id="1334022.SAMN04487907_10139"/>
<accession>A0A1I1D0M1</accession>
<keyword evidence="8" id="KW-1185">Reference proteome</keyword>
<dbReference type="Proteomes" id="UP000199438">
    <property type="component" value="Unassembled WGS sequence"/>
</dbReference>
<dbReference type="PANTHER" id="PTHR47360">
    <property type="entry name" value="MUREIN DD-ENDOPEPTIDASE MEPS/MUREIN LD-CARBOXYPEPTIDASE"/>
    <property type="match status" value="1"/>
</dbReference>
<reference evidence="8" key="1">
    <citation type="submission" date="2016-10" db="EMBL/GenBank/DDBJ databases">
        <authorList>
            <person name="Varghese N."/>
            <person name="Submissions S."/>
        </authorList>
    </citation>
    <scope>NUCLEOTIDE SEQUENCE [LARGE SCALE GENOMIC DNA]</scope>
    <source>
        <strain evidence="8">DSM 24499</strain>
    </source>
</reference>
<keyword evidence="2" id="KW-0645">Protease</keyword>
<dbReference type="Gene3D" id="3.90.1720.10">
    <property type="entry name" value="endopeptidase domain like (from Nostoc punctiforme)"/>
    <property type="match status" value="1"/>
</dbReference>
<keyword evidence="3" id="KW-0732">Signal</keyword>
<proteinExistence type="inferred from homology"/>
<evidence type="ECO:0000256" key="2">
    <source>
        <dbReference type="ARBA" id="ARBA00022670"/>
    </source>
</evidence>
<protein>
    <submittedName>
        <fullName evidence="7">Cell wall-associated hydrolase, NlpC family</fullName>
    </submittedName>
</protein>
<comment type="similarity">
    <text evidence="1">Belongs to the peptidase C40 family.</text>
</comment>
<evidence type="ECO:0000259" key="6">
    <source>
        <dbReference type="PROSITE" id="PS51935"/>
    </source>
</evidence>
<dbReference type="GO" id="GO:0006508">
    <property type="term" value="P:proteolysis"/>
    <property type="evidence" value="ECO:0007669"/>
    <property type="project" value="UniProtKB-KW"/>
</dbReference>
<dbReference type="EMBL" id="FOKV01000001">
    <property type="protein sequence ID" value="SFB68461.1"/>
    <property type="molecule type" value="Genomic_DNA"/>
</dbReference>
<evidence type="ECO:0000256" key="4">
    <source>
        <dbReference type="ARBA" id="ARBA00022801"/>
    </source>
</evidence>
<name>A0A1I1D0M1_9FLAO</name>
<dbReference type="SUPFAM" id="SSF54001">
    <property type="entry name" value="Cysteine proteinases"/>
    <property type="match status" value="1"/>
</dbReference>
<dbReference type="PANTHER" id="PTHR47360:SF1">
    <property type="entry name" value="ENDOPEPTIDASE NLPC-RELATED"/>
    <property type="match status" value="1"/>
</dbReference>
<keyword evidence="5" id="KW-0788">Thiol protease</keyword>
<dbReference type="Pfam" id="PF00877">
    <property type="entry name" value="NLPC_P60"/>
    <property type="match status" value="1"/>
</dbReference>
<evidence type="ECO:0000256" key="5">
    <source>
        <dbReference type="ARBA" id="ARBA00022807"/>
    </source>
</evidence>
<sequence length="193" mass="21959">MKNIERSMMMKQGLRIGIMVLIAIFLSSCGSSKPKVVTTKTESKRTKTKHYDPEVTRNSKTIKPKDDRVYDIVNYAISFEGTKYKYGGTTKRGMDCSGLLFVSFQENNIQLPRTSRAMSLQGERLYLKDVTVGDLLFFETNKNRKVINHVGLVVDISQGDILFIHSTTSRGVVISKLSENYWNNSFVMARRVI</sequence>
<dbReference type="InterPro" id="IPR038765">
    <property type="entry name" value="Papain-like_cys_pep_sf"/>
</dbReference>
<dbReference type="AlphaFoldDB" id="A0A1I1D0M1"/>
<dbReference type="InterPro" id="IPR000064">
    <property type="entry name" value="NLP_P60_dom"/>
</dbReference>
<evidence type="ECO:0000313" key="7">
    <source>
        <dbReference type="EMBL" id="SFB68461.1"/>
    </source>
</evidence>
<dbReference type="InterPro" id="IPR052062">
    <property type="entry name" value="Murein_DD/LD_carboxypeptidase"/>
</dbReference>
<dbReference type="RefSeq" id="WP_245758537.1">
    <property type="nucleotide sequence ID" value="NZ_FOKV01000001.1"/>
</dbReference>
<dbReference type="GO" id="GO:0008234">
    <property type="term" value="F:cysteine-type peptidase activity"/>
    <property type="evidence" value="ECO:0007669"/>
    <property type="project" value="UniProtKB-KW"/>
</dbReference>